<evidence type="ECO:0000313" key="2">
    <source>
        <dbReference type="EMBL" id="MDN5216744.1"/>
    </source>
</evidence>
<gene>
    <name evidence="2" type="ORF">QQ020_32035</name>
</gene>
<sequence length="152" mass="17213">MISIVKAVRVISSLGFLGVLLFVYAYLPNTVKLPLDYLEATEITMEKGNLFYTVIGVFALVSMVSFFATRMINTLPAREMNFKRNLNSWSISFMAIINIFLIFSLIIISIINDSESTVSSYYALLAYIGPILLVLWLVLLVFLITRRVIVKN</sequence>
<proteinExistence type="predicted"/>
<feature type="transmembrane region" description="Helical" evidence="1">
    <location>
        <begin position="123"/>
        <end position="144"/>
    </location>
</feature>
<protein>
    <recommendedName>
        <fullName evidence="4">DUF1648 domain-containing protein</fullName>
    </recommendedName>
</protein>
<feature type="transmembrane region" description="Helical" evidence="1">
    <location>
        <begin position="50"/>
        <end position="68"/>
    </location>
</feature>
<name>A0ABT8LG20_9BACT</name>
<comment type="caution">
    <text evidence="2">The sequence shown here is derived from an EMBL/GenBank/DDBJ whole genome shotgun (WGS) entry which is preliminary data.</text>
</comment>
<keyword evidence="1" id="KW-0472">Membrane</keyword>
<evidence type="ECO:0000313" key="3">
    <source>
        <dbReference type="Proteomes" id="UP001172083"/>
    </source>
</evidence>
<feature type="transmembrane region" description="Helical" evidence="1">
    <location>
        <begin position="7"/>
        <end position="27"/>
    </location>
</feature>
<feature type="transmembrane region" description="Helical" evidence="1">
    <location>
        <begin position="89"/>
        <end position="111"/>
    </location>
</feature>
<keyword evidence="1" id="KW-1133">Transmembrane helix</keyword>
<reference evidence="2" key="1">
    <citation type="submission" date="2023-06" db="EMBL/GenBank/DDBJ databases">
        <title>Genomic of Agaribacillus aureum.</title>
        <authorList>
            <person name="Wang G."/>
        </authorList>
    </citation>
    <scope>NUCLEOTIDE SEQUENCE</scope>
    <source>
        <strain evidence="2">BMA12</strain>
    </source>
</reference>
<keyword evidence="1" id="KW-0812">Transmembrane</keyword>
<evidence type="ECO:0008006" key="4">
    <source>
        <dbReference type="Google" id="ProtNLM"/>
    </source>
</evidence>
<accession>A0ABT8LG20</accession>
<dbReference type="Proteomes" id="UP001172083">
    <property type="component" value="Unassembled WGS sequence"/>
</dbReference>
<keyword evidence="3" id="KW-1185">Reference proteome</keyword>
<dbReference type="EMBL" id="JAUJEB010000010">
    <property type="protein sequence ID" value="MDN5216744.1"/>
    <property type="molecule type" value="Genomic_DNA"/>
</dbReference>
<organism evidence="2 3">
    <name type="scientific">Agaribacillus aureus</name>
    <dbReference type="NCBI Taxonomy" id="3051825"/>
    <lineage>
        <taxon>Bacteria</taxon>
        <taxon>Pseudomonadati</taxon>
        <taxon>Bacteroidota</taxon>
        <taxon>Cytophagia</taxon>
        <taxon>Cytophagales</taxon>
        <taxon>Splendidivirgaceae</taxon>
        <taxon>Agaribacillus</taxon>
    </lineage>
</organism>
<evidence type="ECO:0000256" key="1">
    <source>
        <dbReference type="SAM" id="Phobius"/>
    </source>
</evidence>
<dbReference type="RefSeq" id="WP_346762082.1">
    <property type="nucleotide sequence ID" value="NZ_JAUJEB010000010.1"/>
</dbReference>